<evidence type="ECO:0008006" key="4">
    <source>
        <dbReference type="Google" id="ProtNLM"/>
    </source>
</evidence>
<dbReference type="PANTHER" id="PTHR30327">
    <property type="entry name" value="UNCHARACTERIZED PROTEIN YQGE"/>
    <property type="match status" value="1"/>
</dbReference>
<dbReference type="NCBIfam" id="NF001270">
    <property type="entry name" value="PRK00228.2-2"/>
    <property type="match status" value="1"/>
</dbReference>
<accession>A0A4R6M176</accession>
<evidence type="ECO:0000313" key="2">
    <source>
        <dbReference type="EMBL" id="OYO14503.1"/>
    </source>
</evidence>
<keyword evidence="3" id="KW-1185">Reference proteome</keyword>
<dbReference type="RefSeq" id="WP_094355506.1">
    <property type="nucleotide sequence ID" value="NZ_NMVK01000002.1"/>
</dbReference>
<name>A0A255GJG7_9ACTN</name>
<sequence>MSAIRPGDLLISQVTLRDGVFDSAVVLVLDADESGTLGVVLNRYSEVDLDQVLPGWSDQVSAPQVLFDGGPVSPNGAICLARLAGEEEPPGWRRVFGDVGLLHLDTPLELVAGAYRDLRIFAGYAGWQAGQLEGELLRDGWFVAKAEIDDVFGPDQEDLWRRVLRRQSLDVAIYSTFPEDPECN</sequence>
<gene>
    <name evidence="2" type="ORF">CGZ94_07880</name>
</gene>
<dbReference type="PANTHER" id="PTHR30327:SF1">
    <property type="entry name" value="UPF0301 PROTEIN YQGE"/>
    <property type="match status" value="1"/>
</dbReference>
<dbReference type="SUPFAM" id="SSF143456">
    <property type="entry name" value="VC0467-like"/>
    <property type="match status" value="1"/>
</dbReference>
<dbReference type="EMBL" id="NMVO01000012">
    <property type="protein sequence ID" value="OYO14503.1"/>
    <property type="molecule type" value="Genomic_DNA"/>
</dbReference>
<protein>
    <recommendedName>
        <fullName evidence="4">YqgE/AlgH family protein</fullName>
    </recommendedName>
</protein>
<dbReference type="Pfam" id="PF02622">
    <property type="entry name" value="DUF179"/>
    <property type="match status" value="1"/>
</dbReference>
<dbReference type="Gene3D" id="3.40.1740.10">
    <property type="entry name" value="VC0467-like"/>
    <property type="match status" value="1"/>
</dbReference>
<comment type="similarity">
    <text evidence="1">Belongs to the UPF0301 (AlgH) family.</text>
</comment>
<dbReference type="AlphaFoldDB" id="A0A255GJG7"/>
<dbReference type="GO" id="GO:0005829">
    <property type="term" value="C:cytosol"/>
    <property type="evidence" value="ECO:0007669"/>
    <property type="project" value="TreeGrafter"/>
</dbReference>
<evidence type="ECO:0000313" key="3">
    <source>
        <dbReference type="Proteomes" id="UP000215896"/>
    </source>
</evidence>
<reference evidence="2 3" key="1">
    <citation type="submission" date="2017-07" db="EMBL/GenBank/DDBJ databases">
        <title>Draft whole genome sequences of clinical Proprionibacteriaceae strains.</title>
        <authorList>
            <person name="Bernier A.-M."/>
            <person name="Bernard K."/>
            <person name="Domingo M.-C."/>
        </authorList>
    </citation>
    <scope>NUCLEOTIDE SEQUENCE [LARGE SCALE GENOMIC DNA]</scope>
    <source>
        <strain evidence="2 3">NML 030167</strain>
    </source>
</reference>
<proteinExistence type="inferred from homology"/>
<evidence type="ECO:0000256" key="1">
    <source>
        <dbReference type="ARBA" id="ARBA00009600"/>
    </source>
</evidence>
<organism evidence="2 3">
    <name type="scientific">Enemella evansiae</name>
    <dbReference type="NCBI Taxonomy" id="2016499"/>
    <lineage>
        <taxon>Bacteria</taxon>
        <taxon>Bacillati</taxon>
        <taxon>Actinomycetota</taxon>
        <taxon>Actinomycetes</taxon>
        <taxon>Propionibacteriales</taxon>
        <taxon>Propionibacteriaceae</taxon>
        <taxon>Enemella</taxon>
    </lineage>
</organism>
<accession>A0A255GJG7</accession>
<dbReference type="InterPro" id="IPR003774">
    <property type="entry name" value="AlgH-like"/>
</dbReference>
<comment type="caution">
    <text evidence="2">The sequence shown here is derived from an EMBL/GenBank/DDBJ whole genome shotgun (WGS) entry which is preliminary data.</text>
</comment>
<dbReference type="Proteomes" id="UP000215896">
    <property type="component" value="Unassembled WGS sequence"/>
</dbReference>
<dbReference type="OrthoDB" id="9807486at2"/>